<dbReference type="STRING" id="6198.A0A074ZPU8"/>
<proteinExistence type="predicted"/>
<evidence type="ECO:0000313" key="3">
    <source>
        <dbReference type="Proteomes" id="UP000054324"/>
    </source>
</evidence>
<dbReference type="SUPFAM" id="SSF52540">
    <property type="entry name" value="P-loop containing nucleoside triphosphate hydrolases"/>
    <property type="match status" value="1"/>
</dbReference>
<dbReference type="Pfam" id="PF13671">
    <property type="entry name" value="AAA_33"/>
    <property type="match status" value="1"/>
</dbReference>
<evidence type="ECO:0000313" key="2">
    <source>
        <dbReference type="EMBL" id="KER25350.1"/>
    </source>
</evidence>
<evidence type="ECO:0000256" key="1">
    <source>
        <dbReference type="SAM" id="MobiDB-lite"/>
    </source>
</evidence>
<dbReference type="InterPro" id="IPR026302">
    <property type="entry name" value="NEDD4-bd_p2"/>
</dbReference>
<dbReference type="RefSeq" id="XP_009170900.1">
    <property type="nucleotide sequence ID" value="XM_009172636.1"/>
</dbReference>
<keyword evidence="3" id="KW-1185">Reference proteome</keyword>
<reference evidence="2 3" key="1">
    <citation type="submission" date="2013-11" db="EMBL/GenBank/DDBJ databases">
        <title>Opisthorchis viverrini - life in the bile duct.</title>
        <authorList>
            <person name="Young N.D."/>
            <person name="Nagarajan N."/>
            <person name="Lin S.J."/>
            <person name="Korhonen P.K."/>
            <person name="Jex A.R."/>
            <person name="Hall R.S."/>
            <person name="Safavi-Hemami H."/>
            <person name="Kaewkong W."/>
            <person name="Bertrand D."/>
            <person name="Gao S."/>
            <person name="Seet Q."/>
            <person name="Wongkham S."/>
            <person name="Teh B.T."/>
            <person name="Wongkham C."/>
            <person name="Intapan P.M."/>
            <person name="Maleewong W."/>
            <person name="Yang X."/>
            <person name="Hu M."/>
            <person name="Wang Z."/>
            <person name="Hofmann A."/>
            <person name="Sternberg P.W."/>
            <person name="Tan P."/>
            <person name="Wang J."/>
            <person name="Gasser R.B."/>
        </authorList>
    </citation>
    <scope>NUCLEOTIDE SEQUENCE [LARGE SCALE GENOMIC DNA]</scope>
</reference>
<sequence length="233" mass="26224">MDGLRAASTRTNIVHSPEAIRLANTMREASDSNWQSRFLIFVRGLPGSGKSTLARFLIQHVRDGKIFSVNDHMSSTNNLNVPIYRSAQEYEAQAACKQQAWAAMQAGIMAVVIDNDNLLAVDMEPYIDEGVKRGYSVHLIEPNTPWRYSPRKLFRHTSKKISSEQLQTMLDTFDRRLREEQLVSAARRRLNPIALSQTGPPSVSTSVDSPREPDAIVNDLEQPPENEEFLTAD</sequence>
<dbReference type="GeneID" id="20328385"/>
<gene>
    <name evidence="2" type="ORF">T265_14219</name>
</gene>
<feature type="compositionally biased region" description="Acidic residues" evidence="1">
    <location>
        <begin position="222"/>
        <end position="233"/>
    </location>
</feature>
<name>A0A074ZPU8_OPIVI</name>
<dbReference type="KEGG" id="ovi:T265_14219"/>
<evidence type="ECO:0008006" key="4">
    <source>
        <dbReference type="Google" id="ProtNLM"/>
    </source>
</evidence>
<feature type="non-terminal residue" evidence="2">
    <location>
        <position position="233"/>
    </location>
</feature>
<dbReference type="AlphaFoldDB" id="A0A074ZPU8"/>
<feature type="region of interest" description="Disordered" evidence="1">
    <location>
        <begin position="193"/>
        <end position="233"/>
    </location>
</feature>
<dbReference type="EMBL" id="KL596779">
    <property type="protein sequence ID" value="KER25350.1"/>
    <property type="molecule type" value="Genomic_DNA"/>
</dbReference>
<feature type="compositionally biased region" description="Polar residues" evidence="1">
    <location>
        <begin position="194"/>
        <end position="208"/>
    </location>
</feature>
<dbReference type="PANTHER" id="PTHR13308:SF40">
    <property type="entry name" value="NEDD4-BINDING PROTEIN 2-LIKE 1"/>
    <property type="match status" value="1"/>
</dbReference>
<protein>
    <recommendedName>
        <fullName evidence="4">2',3'-cyclic-nucleotide 3'-phosphodiesterase</fullName>
    </recommendedName>
</protein>
<accession>A0A074ZPU8</accession>
<dbReference type="OrthoDB" id="3231855at2759"/>
<dbReference type="CTD" id="20328385"/>
<dbReference type="PANTHER" id="PTHR13308">
    <property type="entry name" value="NEDD4-BINDING PROTEIN 2-LIKE 1"/>
    <property type="match status" value="1"/>
</dbReference>
<dbReference type="InterPro" id="IPR027417">
    <property type="entry name" value="P-loop_NTPase"/>
</dbReference>
<dbReference type="Proteomes" id="UP000054324">
    <property type="component" value="Unassembled WGS sequence"/>
</dbReference>
<dbReference type="Gene3D" id="3.40.50.300">
    <property type="entry name" value="P-loop containing nucleotide triphosphate hydrolases"/>
    <property type="match status" value="1"/>
</dbReference>
<organism evidence="2 3">
    <name type="scientific">Opisthorchis viverrini</name>
    <name type="common">Southeast Asian liver fluke</name>
    <dbReference type="NCBI Taxonomy" id="6198"/>
    <lineage>
        <taxon>Eukaryota</taxon>
        <taxon>Metazoa</taxon>
        <taxon>Spiralia</taxon>
        <taxon>Lophotrochozoa</taxon>
        <taxon>Platyhelminthes</taxon>
        <taxon>Trematoda</taxon>
        <taxon>Digenea</taxon>
        <taxon>Opisthorchiida</taxon>
        <taxon>Opisthorchiata</taxon>
        <taxon>Opisthorchiidae</taxon>
        <taxon>Opisthorchis</taxon>
    </lineage>
</organism>